<proteinExistence type="predicted"/>
<evidence type="ECO:0000313" key="5">
    <source>
        <dbReference type="Proteomes" id="UP001627154"/>
    </source>
</evidence>
<dbReference type="PANTHER" id="PTHR19303">
    <property type="entry name" value="TRANSPOSON"/>
    <property type="match status" value="1"/>
</dbReference>
<feature type="compositionally biased region" description="Acidic residues" evidence="2">
    <location>
        <begin position="451"/>
        <end position="461"/>
    </location>
</feature>
<dbReference type="InterPro" id="IPR050863">
    <property type="entry name" value="CenT-Element_Derived"/>
</dbReference>
<keyword evidence="1" id="KW-0238">DNA-binding</keyword>
<keyword evidence="5" id="KW-1185">Reference proteome</keyword>
<dbReference type="PANTHER" id="PTHR19303:SF71">
    <property type="entry name" value="ZINC FINGER PHD-TYPE DOMAIN-CONTAINING PROTEIN"/>
    <property type="match status" value="1"/>
</dbReference>
<feature type="region of interest" description="Disordered" evidence="2">
    <location>
        <begin position="381"/>
        <end position="400"/>
    </location>
</feature>
<organism evidence="4 5">
    <name type="scientific">Trichogramma kaykai</name>
    <dbReference type="NCBI Taxonomy" id="54128"/>
    <lineage>
        <taxon>Eukaryota</taxon>
        <taxon>Metazoa</taxon>
        <taxon>Ecdysozoa</taxon>
        <taxon>Arthropoda</taxon>
        <taxon>Hexapoda</taxon>
        <taxon>Insecta</taxon>
        <taxon>Pterygota</taxon>
        <taxon>Neoptera</taxon>
        <taxon>Endopterygota</taxon>
        <taxon>Hymenoptera</taxon>
        <taxon>Apocrita</taxon>
        <taxon>Proctotrupomorpha</taxon>
        <taxon>Chalcidoidea</taxon>
        <taxon>Trichogrammatidae</taxon>
        <taxon>Trichogramma</taxon>
    </lineage>
</organism>
<comment type="caution">
    <text evidence="4">The sequence shown here is derived from an EMBL/GenBank/DDBJ whole genome shotgun (WGS) entry which is preliminary data.</text>
</comment>
<sequence>MQQALDEAATGKSLTGSAKKFGIPPATLRKKVNMHNQEGQSYKIKTGCKPTFNPEQEQAICKYIEMMEIKMMGLSAGNVRRLAFDFATKLKLPHKFSQKKGMAGPDWLKAFMKRNKFSLRKTEHTSLARVNGFNEESVKEFFTLLKAEMDKYNFTADRIYHCDETGVSVVPKSCSKVVARRGRKQVGGATAAERGETVTAEICVSAAGSYMPIMLIFPRVRENKALLKGAPPGAWAKFDKSGWMQAHIFTEWFKKFILLSRATKNNPVLLILDGHSSHTENLEILDLSNENGVVIICLPPHCSHRLQPLDVTFMKPFSHYYMEEVTKFQRKGDRVGMPDIFSLLGKAFMKAAKIETAVNGFEKTGIFPFNSEIFSDDDFASSSREDFMETSSQSTDDESRARINEHVHELNNLMIDDQDESTFLFKPAHCQTSPSNEKDNSTPVTDNMDEMEERVENEETEKDNSTPVTENMDEMKRRVENEETVVIPKAVFDCIGPLVQWFQNSCVGTKNIDNNGLSNLILRDIGNSQDRACEKRKLVEDNSKESIPIKKKKRTKGKAAVITSTEYKENLIAVKKSQINIDQRKKKQILIVQRKI</sequence>
<dbReference type="GO" id="GO:0003677">
    <property type="term" value="F:DNA binding"/>
    <property type="evidence" value="ECO:0007669"/>
    <property type="project" value="UniProtKB-KW"/>
</dbReference>
<evidence type="ECO:0000313" key="4">
    <source>
        <dbReference type="EMBL" id="KAL3391959.1"/>
    </source>
</evidence>
<dbReference type="Pfam" id="PF03184">
    <property type="entry name" value="DDE_1"/>
    <property type="match status" value="1"/>
</dbReference>
<reference evidence="4 5" key="1">
    <citation type="journal article" date="2024" name="bioRxiv">
        <title>A reference genome for Trichogramma kaykai: A tiny desert-dwelling parasitoid wasp with competing sex-ratio distorters.</title>
        <authorList>
            <person name="Culotta J."/>
            <person name="Lindsey A.R."/>
        </authorList>
    </citation>
    <scope>NUCLEOTIDE SEQUENCE [LARGE SCALE GENOMIC DNA]</scope>
    <source>
        <strain evidence="4 5">KSX58</strain>
    </source>
</reference>
<feature type="domain" description="HTH CENPB-type" evidence="3">
    <location>
        <begin position="44"/>
        <end position="121"/>
    </location>
</feature>
<accession>A0ABD2WGV0</accession>
<dbReference type="AlphaFoldDB" id="A0ABD2WGV0"/>
<evidence type="ECO:0000256" key="1">
    <source>
        <dbReference type="ARBA" id="ARBA00023125"/>
    </source>
</evidence>
<protein>
    <recommendedName>
        <fullName evidence="3">HTH CENPB-type domain-containing protein</fullName>
    </recommendedName>
</protein>
<evidence type="ECO:0000256" key="2">
    <source>
        <dbReference type="SAM" id="MobiDB-lite"/>
    </source>
</evidence>
<dbReference type="Proteomes" id="UP001627154">
    <property type="component" value="Unassembled WGS sequence"/>
</dbReference>
<dbReference type="InterPro" id="IPR004875">
    <property type="entry name" value="DDE_SF_endonuclease_dom"/>
</dbReference>
<feature type="region of interest" description="Disordered" evidence="2">
    <location>
        <begin position="451"/>
        <end position="473"/>
    </location>
</feature>
<name>A0ABD2WGV0_9HYME</name>
<dbReference type="PROSITE" id="PS51253">
    <property type="entry name" value="HTH_CENPB"/>
    <property type="match status" value="1"/>
</dbReference>
<evidence type="ECO:0000259" key="3">
    <source>
        <dbReference type="PROSITE" id="PS51253"/>
    </source>
</evidence>
<dbReference type="EMBL" id="JBJJXI010000107">
    <property type="protein sequence ID" value="KAL3391959.1"/>
    <property type="molecule type" value="Genomic_DNA"/>
</dbReference>
<dbReference type="SMART" id="SM00674">
    <property type="entry name" value="CENPB"/>
    <property type="match status" value="1"/>
</dbReference>
<gene>
    <name evidence="4" type="ORF">TKK_013292</name>
</gene>
<dbReference type="InterPro" id="IPR006600">
    <property type="entry name" value="HTH_CenpB_DNA-bd_dom"/>
</dbReference>